<dbReference type="Gene3D" id="3.40.50.2000">
    <property type="entry name" value="Glycogen Phosphorylase B"/>
    <property type="match status" value="2"/>
</dbReference>
<dbReference type="PANTHER" id="PTHR43174:SF2">
    <property type="entry name" value="UDP-N-ACETYLGLUCOSAMINE 2-EPIMERASE"/>
    <property type="match status" value="1"/>
</dbReference>
<sequence length="419" mass="45533">MRKILTVFGTRPEAIKMAPLVQALRVEQGIVSSVCVSAQHREMLDQVLQLFDIAPEFDLNVMRAGQTLSDVTSAVLAGINGVLDAYAPDAVLVHGDTTTTLAASLAAFYRRIPVGHVEAGLRTGNVWSPWPEELNRRVTDAIAAWHFAPTAESRQNLLDEGIEPERVTLTGNTVIDALLAVKYRLDADPALTAAVAAAYPFLHPGRRMILVTGHRRENFGEPFERFCVALRLLAARHPDVQIVYPVHLNPNVQQPVRAILSGHDNVHLIGPQDYLPFVYLMDRAYLIVTDSGGIQEEAPALGKPVLVTRETTERPEAIASGTARLVGTDTACIVREAETLLDDSAAYLRMAHAHNPYGDGQACRRIVEALKTALSAPVQDVQRGPRLIHLDGAGAEAQVINLETARAPAPGPSIQRRKG</sequence>
<dbReference type="FunFam" id="3.40.50.2000:FF:000043">
    <property type="entry name" value="UDP-N-acetylglucosamine 2-epimerase"/>
    <property type="match status" value="1"/>
</dbReference>
<evidence type="ECO:0000256" key="8">
    <source>
        <dbReference type="ARBA" id="ARBA00057006"/>
    </source>
</evidence>
<evidence type="ECO:0000256" key="10">
    <source>
        <dbReference type="ARBA" id="ARBA00070970"/>
    </source>
</evidence>
<dbReference type="GO" id="GO:0008761">
    <property type="term" value="F:UDP-N-acetylglucosamine 2-epimerase activity"/>
    <property type="evidence" value="ECO:0007669"/>
    <property type="project" value="UniProtKB-EC"/>
</dbReference>
<evidence type="ECO:0000256" key="4">
    <source>
        <dbReference type="ARBA" id="ARBA00023235"/>
    </source>
</evidence>
<comment type="similarity">
    <text evidence="6 11">Belongs to the UDP-N-acetylglucosamine 2-epimerase family.</text>
</comment>
<dbReference type="PANTHER" id="PTHR43174">
    <property type="entry name" value="UDP-N-ACETYLGLUCOSAMINE 2-EPIMERASE"/>
    <property type="match status" value="1"/>
</dbReference>
<evidence type="ECO:0000256" key="9">
    <source>
        <dbReference type="ARBA" id="ARBA00060597"/>
    </source>
</evidence>
<evidence type="ECO:0000256" key="2">
    <source>
        <dbReference type="ARBA" id="ARBA00022985"/>
    </source>
</evidence>
<evidence type="ECO:0000256" key="7">
    <source>
        <dbReference type="ARBA" id="ARBA00038858"/>
    </source>
</evidence>
<comment type="pathway">
    <text evidence="9">Glycan metabolism; exopolysaccharide EPS I biosynthesis.</text>
</comment>
<dbReference type="EC" id="5.1.3.14" evidence="7"/>
<comment type="function">
    <text evidence="8">May be involved in synthesis of N-acetyltrideoxygalactose, a component of exopolysaccharide EPS I which functions as a virulence factor.</text>
</comment>
<dbReference type="GO" id="GO:0009103">
    <property type="term" value="P:lipopolysaccharide biosynthetic process"/>
    <property type="evidence" value="ECO:0007669"/>
    <property type="project" value="UniProtKB-KW"/>
</dbReference>
<dbReference type="NCBIfam" id="TIGR00236">
    <property type="entry name" value="wecB"/>
    <property type="match status" value="1"/>
</dbReference>
<protein>
    <recommendedName>
        <fullName evidence="10">Probable UDP-N-acetylglucosamine 2-epimerase</fullName>
        <ecNumber evidence="7">5.1.3.14</ecNumber>
    </recommendedName>
</protein>
<reference evidence="13" key="1">
    <citation type="submission" date="2014-11" db="EMBL/GenBank/DDBJ databases">
        <authorList>
            <person name="Genoscope - CEA"/>
        </authorList>
    </citation>
    <scope>NUCLEOTIDE SEQUENCE</scope>
    <source>
        <strain evidence="13">IPO1609</strain>
    </source>
</reference>
<dbReference type="InterPro" id="IPR003331">
    <property type="entry name" value="UDP_GlcNAc_Epimerase_2_dom"/>
</dbReference>
<keyword evidence="14" id="KW-1185">Reference proteome</keyword>
<dbReference type="RefSeq" id="WP_003264441.1">
    <property type="nucleotide sequence ID" value="NZ_LN651281.1"/>
</dbReference>
<comment type="subcellular location">
    <subcellularLocation>
        <location evidence="1">Cytoplasm</location>
    </subcellularLocation>
</comment>
<evidence type="ECO:0000256" key="6">
    <source>
        <dbReference type="ARBA" id="ARBA00038209"/>
    </source>
</evidence>
<evidence type="ECO:0000256" key="11">
    <source>
        <dbReference type="RuleBase" id="RU003513"/>
    </source>
</evidence>
<dbReference type="GO" id="GO:0005737">
    <property type="term" value="C:cytoplasm"/>
    <property type="evidence" value="ECO:0007669"/>
    <property type="project" value="UniProtKB-SubCell"/>
</dbReference>
<evidence type="ECO:0000313" key="13">
    <source>
        <dbReference type="EMBL" id="CEJ16991.1"/>
    </source>
</evidence>
<dbReference type="CDD" id="cd03786">
    <property type="entry name" value="GTB_UDP-GlcNAc_2-Epimerase"/>
    <property type="match status" value="1"/>
</dbReference>
<reference evidence="13" key="2">
    <citation type="submission" date="2022-04" db="EMBL/GenBank/DDBJ databases">
        <title>Genomic draft of R. solanacearum strain IPO1609, a phylotype IIB1/biovar 2/race 3 strain isolated from potato in Europe.</title>
        <authorList>
            <person name="Boucher C."/>
            <person name="Carrere S."/>
            <person name="Dossat C."/>
            <person name="Elbaz M."/>
            <person name="Genin S."/>
            <person name="Gouzy J."/>
            <person name="Prior P."/>
            <person name="Segurens B."/>
            <person name="Wincker P."/>
        </authorList>
    </citation>
    <scope>NUCLEOTIDE SEQUENCE</scope>
    <source>
        <strain evidence="13">IPO1609</strain>
    </source>
</reference>
<comment type="catalytic activity">
    <reaction evidence="5">
        <text>UDP-N-acetyl-alpha-D-glucosamine = UDP-N-acetyl-alpha-D-mannosamine</text>
        <dbReference type="Rhea" id="RHEA:17213"/>
        <dbReference type="ChEBI" id="CHEBI:57705"/>
        <dbReference type="ChEBI" id="CHEBI:68623"/>
        <dbReference type="EC" id="5.1.3.14"/>
    </reaction>
</comment>
<dbReference type="InterPro" id="IPR029767">
    <property type="entry name" value="WecB-like"/>
</dbReference>
<dbReference type="AlphaFoldDB" id="A0A7U7PQH8"/>
<feature type="domain" description="UDP-N-acetylglucosamine 2-epimerase" evidence="12">
    <location>
        <begin position="23"/>
        <end position="371"/>
    </location>
</feature>
<dbReference type="EMBL" id="LN651281">
    <property type="protein sequence ID" value="CEJ16991.1"/>
    <property type="molecule type" value="Genomic_DNA"/>
</dbReference>
<evidence type="ECO:0000259" key="12">
    <source>
        <dbReference type="Pfam" id="PF02350"/>
    </source>
</evidence>
<name>A0A7U7PQH8_RALSL</name>
<accession>A0A7U7PQH8</accession>
<keyword evidence="4 11" id="KW-0413">Isomerase</keyword>
<evidence type="ECO:0000313" key="14">
    <source>
        <dbReference type="Proteomes" id="UP000053470"/>
    </source>
</evidence>
<proteinExistence type="inferred from homology"/>
<dbReference type="SUPFAM" id="SSF53756">
    <property type="entry name" value="UDP-Glycosyltransferase/glycogen phosphorylase"/>
    <property type="match status" value="1"/>
</dbReference>
<keyword evidence="2" id="KW-0448">Lipopolysaccharide biosynthesis</keyword>
<evidence type="ECO:0000256" key="5">
    <source>
        <dbReference type="ARBA" id="ARBA00036080"/>
    </source>
</evidence>
<dbReference type="Pfam" id="PF02350">
    <property type="entry name" value="Epimerase_2"/>
    <property type="match status" value="1"/>
</dbReference>
<gene>
    <name evidence="13" type="primary">epsC2</name>
    <name evidence="13" type="ORF">RSIPO_03691</name>
</gene>
<dbReference type="Proteomes" id="UP000053470">
    <property type="component" value="Unassembled WGS sequence"/>
</dbReference>
<organism evidence="13 14">
    <name type="scientific">Ralstonia solanacearum IPO1609</name>
    <dbReference type="NCBI Taxonomy" id="564066"/>
    <lineage>
        <taxon>Bacteria</taxon>
        <taxon>Pseudomonadati</taxon>
        <taxon>Pseudomonadota</taxon>
        <taxon>Betaproteobacteria</taxon>
        <taxon>Burkholderiales</taxon>
        <taxon>Burkholderiaceae</taxon>
        <taxon>Ralstonia</taxon>
        <taxon>Ralstonia solanacearum species complex</taxon>
    </lineage>
</organism>
<evidence type="ECO:0000256" key="1">
    <source>
        <dbReference type="ARBA" id="ARBA00004496"/>
    </source>
</evidence>
<evidence type="ECO:0000256" key="3">
    <source>
        <dbReference type="ARBA" id="ARBA00023026"/>
    </source>
</evidence>
<keyword evidence="3" id="KW-0843">Virulence</keyword>